<dbReference type="Pfam" id="PF01553">
    <property type="entry name" value="Acyltransferase"/>
    <property type="match status" value="1"/>
</dbReference>
<reference evidence="2 3" key="1">
    <citation type="submission" date="2018-06" db="EMBL/GenBank/DDBJ databases">
        <title>Genomic Encyclopedia of Archaeal and Bacterial Type Strains, Phase II (KMG-II): from individual species to whole genera.</title>
        <authorList>
            <person name="Goeker M."/>
        </authorList>
    </citation>
    <scope>NUCLEOTIDE SEQUENCE [LARGE SCALE GENOMIC DNA]</scope>
    <source>
        <strain evidence="2 3">DSM 22009</strain>
    </source>
</reference>
<evidence type="ECO:0000259" key="1">
    <source>
        <dbReference type="SMART" id="SM00563"/>
    </source>
</evidence>
<dbReference type="GO" id="GO:0016746">
    <property type="term" value="F:acyltransferase activity"/>
    <property type="evidence" value="ECO:0007669"/>
    <property type="project" value="UniProtKB-KW"/>
</dbReference>
<dbReference type="AlphaFoldDB" id="A0A2W7P0S4"/>
<comment type="caution">
    <text evidence="2">The sequence shown here is derived from an EMBL/GenBank/DDBJ whole genome shotgun (WGS) entry which is preliminary data.</text>
</comment>
<dbReference type="InterPro" id="IPR002123">
    <property type="entry name" value="Plipid/glycerol_acylTrfase"/>
</dbReference>
<feature type="domain" description="Phospholipid/glycerol acyltransferase" evidence="1">
    <location>
        <begin position="55"/>
        <end position="174"/>
    </location>
</feature>
<evidence type="ECO:0000313" key="3">
    <source>
        <dbReference type="Proteomes" id="UP000248916"/>
    </source>
</evidence>
<protein>
    <submittedName>
        <fullName evidence="2">1-acyl-sn-glycerol-3-phosphate acyltransferase</fullName>
    </submittedName>
</protein>
<dbReference type="OrthoDB" id="152799at2"/>
<sequence>MSRPSEARRGDPIGLRSEALAQFFAGVMRRQMRRSFRAVRLARPGLPDLPEGRPLVVYANHPSWWDPAFFIVLAAGPLAARQSYGVIDAEMLEKYRFMGRIGLFGVERDARRGGVEFLRVAGRVLSDPARMLWITAQGEFNDPRQRPVTLRTGLARLMIRHPDIVALPLAVEYPFWTEKRPEALARFGEPVLLRDGESAEALNDRLAAGLEASMDALSAMARNRSPAEFERILSGTAGVGGVYGVWGRLKAAATGRRYVAEHMEEN</sequence>
<dbReference type="CDD" id="cd06551">
    <property type="entry name" value="LPLAT"/>
    <property type="match status" value="1"/>
</dbReference>
<accession>A0A2W7P0S4</accession>
<gene>
    <name evidence="2" type="ORF">LX81_01683</name>
</gene>
<proteinExistence type="predicted"/>
<dbReference type="RefSeq" id="WP_111536830.1">
    <property type="nucleotide sequence ID" value="NZ_QKZL01000005.1"/>
</dbReference>
<keyword evidence="3" id="KW-1185">Reference proteome</keyword>
<keyword evidence="2" id="KW-0808">Transferase</keyword>
<keyword evidence="2" id="KW-0012">Acyltransferase</keyword>
<dbReference type="Proteomes" id="UP000248916">
    <property type="component" value="Unassembled WGS sequence"/>
</dbReference>
<dbReference type="EMBL" id="QKZL01000005">
    <property type="protein sequence ID" value="PZX17052.1"/>
    <property type="molecule type" value="Genomic_DNA"/>
</dbReference>
<evidence type="ECO:0000313" key="2">
    <source>
        <dbReference type="EMBL" id="PZX17052.1"/>
    </source>
</evidence>
<organism evidence="2 3">
    <name type="scientific">Palleronia aestuarii</name>
    <dbReference type="NCBI Taxonomy" id="568105"/>
    <lineage>
        <taxon>Bacteria</taxon>
        <taxon>Pseudomonadati</taxon>
        <taxon>Pseudomonadota</taxon>
        <taxon>Alphaproteobacteria</taxon>
        <taxon>Rhodobacterales</taxon>
        <taxon>Roseobacteraceae</taxon>
        <taxon>Palleronia</taxon>
    </lineage>
</organism>
<dbReference type="SMART" id="SM00563">
    <property type="entry name" value="PlsC"/>
    <property type="match status" value="1"/>
</dbReference>
<name>A0A2W7P0S4_9RHOB</name>
<dbReference type="SUPFAM" id="SSF69593">
    <property type="entry name" value="Glycerol-3-phosphate (1)-acyltransferase"/>
    <property type="match status" value="1"/>
</dbReference>